<feature type="region of interest" description="Disordered" evidence="1">
    <location>
        <begin position="1"/>
        <end position="62"/>
    </location>
</feature>
<organism evidence="2 3">
    <name type="scientific">Hyaloperonospora arabidopsidis (strain Emoy2)</name>
    <name type="common">Downy mildew agent</name>
    <name type="synonym">Peronospora arabidopsidis</name>
    <dbReference type="NCBI Taxonomy" id="559515"/>
    <lineage>
        <taxon>Eukaryota</taxon>
        <taxon>Sar</taxon>
        <taxon>Stramenopiles</taxon>
        <taxon>Oomycota</taxon>
        <taxon>Peronosporomycetes</taxon>
        <taxon>Peronosporales</taxon>
        <taxon>Peronosporaceae</taxon>
        <taxon>Hyaloperonospora</taxon>
    </lineage>
</organism>
<reference evidence="3" key="1">
    <citation type="journal article" date="2010" name="Science">
        <title>Signatures of adaptation to obligate biotrophy in the Hyaloperonospora arabidopsidis genome.</title>
        <authorList>
            <person name="Baxter L."/>
            <person name="Tripathy S."/>
            <person name="Ishaque N."/>
            <person name="Boot N."/>
            <person name="Cabral A."/>
            <person name="Kemen E."/>
            <person name="Thines M."/>
            <person name="Ah-Fong A."/>
            <person name="Anderson R."/>
            <person name="Badejoko W."/>
            <person name="Bittner-Eddy P."/>
            <person name="Boore J.L."/>
            <person name="Chibucos M.C."/>
            <person name="Coates M."/>
            <person name="Dehal P."/>
            <person name="Delehaunty K."/>
            <person name="Dong S."/>
            <person name="Downton P."/>
            <person name="Dumas B."/>
            <person name="Fabro G."/>
            <person name="Fronick C."/>
            <person name="Fuerstenberg S.I."/>
            <person name="Fulton L."/>
            <person name="Gaulin E."/>
            <person name="Govers F."/>
            <person name="Hughes L."/>
            <person name="Humphray S."/>
            <person name="Jiang R.H."/>
            <person name="Judelson H."/>
            <person name="Kamoun S."/>
            <person name="Kyung K."/>
            <person name="Meijer H."/>
            <person name="Minx P."/>
            <person name="Morris P."/>
            <person name="Nelson J."/>
            <person name="Phuntumart V."/>
            <person name="Qutob D."/>
            <person name="Rehmany A."/>
            <person name="Rougon-Cardoso A."/>
            <person name="Ryden P."/>
            <person name="Torto-Alalibo T."/>
            <person name="Studholme D."/>
            <person name="Wang Y."/>
            <person name="Win J."/>
            <person name="Wood J."/>
            <person name="Clifton S.W."/>
            <person name="Rogers J."/>
            <person name="Van den Ackerveken G."/>
            <person name="Jones J.D."/>
            <person name="McDowell J.M."/>
            <person name="Beynon J."/>
            <person name="Tyler B.M."/>
        </authorList>
    </citation>
    <scope>NUCLEOTIDE SEQUENCE [LARGE SCALE GENOMIC DNA]</scope>
    <source>
        <strain evidence="3">Emoy2</strain>
    </source>
</reference>
<feature type="compositionally biased region" description="Basic and acidic residues" evidence="1">
    <location>
        <begin position="41"/>
        <end position="52"/>
    </location>
</feature>
<evidence type="ECO:0000313" key="2">
    <source>
        <dbReference type="EnsemblProtists" id="HpaP805410"/>
    </source>
</evidence>
<dbReference type="EMBL" id="JH598234">
    <property type="status" value="NOT_ANNOTATED_CDS"/>
    <property type="molecule type" value="Genomic_DNA"/>
</dbReference>
<evidence type="ECO:0000256" key="1">
    <source>
        <dbReference type="SAM" id="MobiDB-lite"/>
    </source>
</evidence>
<dbReference type="STRING" id="559515.M4BGI9"/>
<sequence>MAAAHAPVLHRRITTAAAPIQGGGGKGRAGKKLTKKLKRVAAPEEREVHEVTESSSDESETVSRGYKRKMVWTKEQLEEVTARGAVYQQEEDMLAPEVVEEMRQGVYMPDPEDVSKTKNVADMNYLFTNDKLKEESPAIVLRSDPFCIPRVTDNVPNYRPMLNPLSIFLAEDQLLPCSFRLDPSERPPTANGEVAAAASLMTEDGSQGPRGRLFPLPSNSSSTSSAGRQLRGKTSTFMGTMPRQLEFAEMSVSEALFQNHALFRPPAALMKVPISPTSGKQPPLSMNWKSSNTLFTTSRSECDQLSTSFAGDRAASLSDAMLLSSIQHTLDIATVAPASNGGTSSSSDGVAESMPSLLEEGSTCQIQPLQPLDSVADTLTNYLPSRSLLIPNMSSPVDGPRCNLAEGCKPTDNSIGYVACAFPTLGDLLSPIESQASTPYGGLFVDSSEPQLTSEMTQTCSGLISITTPKNGASGINTGLITPQRRSSEGSLRRSGAKRPRAKNVFRPCTFPGCTKGARGKAGRCQKHGGGKRCAIPECPKGAQGSSTMCLFHGGGYRCTVEGCSTGARGTSGLCARHGGYKKGKSGVAGEREMITDDTSVKRVRRR</sequence>
<keyword evidence="3" id="KW-1185">Reference proteome</keyword>
<protein>
    <recommendedName>
        <fullName evidence="4">WRKY transcription factor 19</fullName>
    </recommendedName>
</protein>
<accession>M4BGI9</accession>
<feature type="region of interest" description="Disordered" evidence="1">
    <location>
        <begin position="474"/>
        <end position="499"/>
    </location>
</feature>
<name>M4BGI9_HYAAE</name>
<dbReference type="PANTHER" id="PTHR31827:SF1">
    <property type="entry name" value="EMB|CAB89363.1"/>
    <property type="match status" value="1"/>
</dbReference>
<proteinExistence type="predicted"/>
<dbReference type="InParanoid" id="M4BGI9"/>
<dbReference type="Proteomes" id="UP000011713">
    <property type="component" value="Unassembled WGS sequence"/>
</dbReference>
<dbReference type="eggNOG" id="ENOG502S54J">
    <property type="taxonomic scope" value="Eukaryota"/>
</dbReference>
<dbReference type="HOGENOM" id="CLU_027545_0_0_1"/>
<dbReference type="PANTHER" id="PTHR31827">
    <property type="entry name" value="EMB|CAB89363.1"/>
    <property type="match status" value="1"/>
</dbReference>
<dbReference type="AlphaFoldDB" id="M4BGI9"/>
<dbReference type="EnsemblProtists" id="HpaT805410">
    <property type="protein sequence ID" value="HpaP805410"/>
    <property type="gene ID" value="HpaG805410"/>
</dbReference>
<dbReference type="OMA" id="FCIPRVT"/>
<reference evidence="2" key="2">
    <citation type="submission" date="2015-06" db="UniProtKB">
        <authorList>
            <consortium name="EnsemblProtists"/>
        </authorList>
    </citation>
    <scope>IDENTIFICATION</scope>
    <source>
        <strain evidence="2">Emoy2</strain>
    </source>
</reference>
<feature type="compositionally biased region" description="Basic residues" evidence="1">
    <location>
        <begin position="28"/>
        <end position="39"/>
    </location>
</feature>
<evidence type="ECO:0008006" key="4">
    <source>
        <dbReference type="Google" id="ProtNLM"/>
    </source>
</evidence>
<dbReference type="VEuPathDB" id="FungiDB:HpaG805410"/>
<feature type="region of interest" description="Disordered" evidence="1">
    <location>
        <begin position="203"/>
        <end position="230"/>
    </location>
</feature>
<evidence type="ECO:0000313" key="3">
    <source>
        <dbReference type="Proteomes" id="UP000011713"/>
    </source>
</evidence>